<dbReference type="Proteomes" id="UP000590412">
    <property type="component" value="Unassembled WGS sequence"/>
</dbReference>
<evidence type="ECO:0000256" key="1">
    <source>
        <dbReference type="ARBA" id="ARBA00004574"/>
    </source>
</evidence>
<dbReference type="GO" id="GO:0000781">
    <property type="term" value="C:chromosome, telomeric region"/>
    <property type="evidence" value="ECO:0007669"/>
    <property type="project" value="UniProtKB-SubCell"/>
</dbReference>
<dbReference type="OrthoDB" id="77828at2759"/>
<dbReference type="Pfam" id="PF10451">
    <property type="entry name" value="Stn1"/>
    <property type="match status" value="1"/>
</dbReference>
<organism evidence="6 7">
    <name type="scientific">Candida parapsilosis</name>
    <name type="common">Yeast</name>
    <dbReference type="NCBI Taxonomy" id="5480"/>
    <lineage>
        <taxon>Eukaryota</taxon>
        <taxon>Fungi</taxon>
        <taxon>Dikarya</taxon>
        <taxon>Ascomycota</taxon>
        <taxon>Saccharomycotina</taxon>
        <taxon>Pichiomycetes</taxon>
        <taxon>Debaryomycetaceae</taxon>
        <taxon>Candida/Lodderomyces clade</taxon>
        <taxon>Candida</taxon>
    </lineage>
</organism>
<accession>A0A8X7NIW6</accession>
<proteinExistence type="predicted"/>
<evidence type="ECO:0000313" key="7">
    <source>
        <dbReference type="Proteomes" id="UP000590412"/>
    </source>
</evidence>
<dbReference type="AlphaFoldDB" id="A0A8X7NIW6"/>
<name>A0A8X7NIW6_CANPA</name>
<feature type="compositionally biased region" description="Basic and acidic residues" evidence="4">
    <location>
        <begin position="215"/>
        <end position="232"/>
    </location>
</feature>
<protein>
    <submittedName>
        <fullName evidence="6">Telomere regulation protein Stn1 family protein</fullName>
    </submittedName>
</protein>
<evidence type="ECO:0000313" key="6">
    <source>
        <dbReference type="EMBL" id="KAF6049042.1"/>
    </source>
</evidence>
<dbReference type="Gene3D" id="2.40.50.1040">
    <property type="match status" value="1"/>
</dbReference>
<feature type="domain" description="CST complex subunit Stn1 N-terminal" evidence="5">
    <location>
        <begin position="29"/>
        <end position="198"/>
    </location>
</feature>
<sequence>MQVCKKRKPLYEQKERIDWQLPGTHIVAKKNDVEFYRAELFSQAVTFGKFCPVFINDLNNQINFKRHYADMWEQLQDVIMINNWPMNKFAIVGKLVGERQFDKLENREAKLRIDDSSGKDSILEVSISLEQYGSMFPESNVNYGKLVEIRGFFRRRRPVVYDAAVLCSTPNDLASELLHWNIRVQFRRNALEKAWKFDVPVQGYDVEDIVAPHKDNDESSIRDTETVKEISPREGTLWEAPREELREELKKGPRGEPREVPPREVPPVNARYSAPIGKLRKVVDLTGNSTLRQSAEDRKVQETAGTMDTDFTTTSVAFSVPIGAKRDTIEQALLNNKHRYIKLVKESLAVIIKRSFYEITLDELVSDQTVLSQINSFANTLQQANDCSNVNFRSEIVFRLALYFRESKLFEFTNNVIYSVKFELMNRSIQRKLSTRSQIKTLKYVDFLMKKLQLTSCDYKLVNYLIRYNVSTSNLRWKYVKDEIKWVKY</sequence>
<feature type="region of interest" description="Disordered" evidence="4">
    <location>
        <begin position="215"/>
        <end position="270"/>
    </location>
</feature>
<evidence type="ECO:0000256" key="3">
    <source>
        <dbReference type="ARBA" id="ARBA00022895"/>
    </source>
</evidence>
<gene>
    <name evidence="6" type="ORF">FOB60_004425</name>
</gene>
<feature type="compositionally biased region" description="Basic and acidic residues" evidence="4">
    <location>
        <begin position="240"/>
        <end position="262"/>
    </location>
</feature>
<dbReference type="EMBL" id="JABWAB010000006">
    <property type="protein sequence ID" value="KAF6049042.1"/>
    <property type="molecule type" value="Genomic_DNA"/>
</dbReference>
<evidence type="ECO:0000256" key="2">
    <source>
        <dbReference type="ARBA" id="ARBA00022454"/>
    </source>
</evidence>
<evidence type="ECO:0000256" key="4">
    <source>
        <dbReference type="SAM" id="MobiDB-lite"/>
    </source>
</evidence>
<evidence type="ECO:0000259" key="5">
    <source>
        <dbReference type="Pfam" id="PF10451"/>
    </source>
</evidence>
<keyword evidence="3" id="KW-0779">Telomere</keyword>
<comment type="caution">
    <text evidence="6">The sequence shown here is derived from an EMBL/GenBank/DDBJ whole genome shotgun (WGS) entry which is preliminary data.</text>
</comment>
<dbReference type="InterPro" id="IPR018856">
    <property type="entry name" value="Stn1_N"/>
</dbReference>
<keyword evidence="2" id="KW-0158">Chromosome</keyword>
<reference evidence="6" key="1">
    <citation type="submission" date="2020-03" db="EMBL/GenBank/DDBJ databases">
        <title>FDA dAtabase for Regulatory Grade micrObial Sequences (FDA-ARGOS): Supporting development and validation of Infectious Disease Dx tests.</title>
        <authorList>
            <person name="Campos J."/>
            <person name="Goldberg B."/>
            <person name="Tallon L."/>
            <person name="Sadzewicz L."/>
            <person name="Vavikolanu K."/>
            <person name="Mehta A."/>
            <person name="Aluvathingal J."/>
            <person name="Nadendla S."/>
            <person name="Nandy P."/>
            <person name="Geyer C."/>
            <person name="Yan Y."/>
            <person name="Sichtig H."/>
        </authorList>
    </citation>
    <scope>NUCLEOTIDE SEQUENCE [LARGE SCALE GENOMIC DNA]</scope>
    <source>
        <strain evidence="6">FDAARGOS_652</strain>
    </source>
</reference>
<comment type="subcellular location">
    <subcellularLocation>
        <location evidence="1">Chromosome</location>
        <location evidence="1">Telomere</location>
    </subcellularLocation>
</comment>